<gene>
    <name evidence="1" type="ORF">PEVE_00005259</name>
</gene>
<reference evidence="1 2" key="1">
    <citation type="submission" date="2022-05" db="EMBL/GenBank/DDBJ databases">
        <authorList>
            <consortium name="Genoscope - CEA"/>
            <person name="William W."/>
        </authorList>
    </citation>
    <scope>NUCLEOTIDE SEQUENCE [LARGE SCALE GENOMIC DNA]</scope>
</reference>
<proteinExistence type="predicted"/>
<dbReference type="Proteomes" id="UP001159427">
    <property type="component" value="Unassembled WGS sequence"/>
</dbReference>
<accession>A0ABN8QIQ9</accession>
<comment type="caution">
    <text evidence="1">The sequence shown here is derived from an EMBL/GenBank/DDBJ whole genome shotgun (WGS) entry which is preliminary data.</text>
</comment>
<sequence length="95" mass="11082">MIFALHSFVKQLPKNSLFQSVPVIEVLYDSRKQTVKKLLSCLISNRCSEGERDAFKFLQRFVRGMDMQKTSTFFAIYNRRHGMIVVGKKIEVGFF</sequence>
<evidence type="ECO:0000313" key="2">
    <source>
        <dbReference type="Proteomes" id="UP001159427"/>
    </source>
</evidence>
<organism evidence="1 2">
    <name type="scientific">Porites evermanni</name>
    <dbReference type="NCBI Taxonomy" id="104178"/>
    <lineage>
        <taxon>Eukaryota</taxon>
        <taxon>Metazoa</taxon>
        <taxon>Cnidaria</taxon>
        <taxon>Anthozoa</taxon>
        <taxon>Hexacorallia</taxon>
        <taxon>Scleractinia</taxon>
        <taxon>Fungiina</taxon>
        <taxon>Poritidae</taxon>
        <taxon>Porites</taxon>
    </lineage>
</organism>
<protein>
    <submittedName>
        <fullName evidence="1">Uncharacterized protein</fullName>
    </submittedName>
</protein>
<evidence type="ECO:0000313" key="1">
    <source>
        <dbReference type="EMBL" id="CAH3165216.1"/>
    </source>
</evidence>
<dbReference type="EMBL" id="CALNXI010001332">
    <property type="protein sequence ID" value="CAH3165216.1"/>
    <property type="molecule type" value="Genomic_DNA"/>
</dbReference>
<name>A0ABN8QIQ9_9CNID</name>
<keyword evidence="2" id="KW-1185">Reference proteome</keyword>